<dbReference type="Proteomes" id="UP001155040">
    <property type="component" value="Unassembled WGS sequence"/>
</dbReference>
<evidence type="ECO:0000259" key="3">
    <source>
        <dbReference type="Pfam" id="PF01051"/>
    </source>
</evidence>
<evidence type="ECO:0000256" key="1">
    <source>
        <dbReference type="ARBA" id="ARBA00038283"/>
    </source>
</evidence>
<dbReference type="Pfam" id="PF21205">
    <property type="entry name" value="Rep3_C"/>
    <property type="match status" value="1"/>
</dbReference>
<dbReference type="InterPro" id="IPR000525">
    <property type="entry name" value="Initiator_Rep_WH1"/>
</dbReference>
<dbReference type="EMBL" id="JANUBF010000024">
    <property type="protein sequence ID" value="MCS4037716.1"/>
    <property type="molecule type" value="Genomic_DNA"/>
</dbReference>
<evidence type="ECO:0000256" key="2">
    <source>
        <dbReference type="SAM" id="MobiDB-lite"/>
    </source>
</evidence>
<evidence type="ECO:0000313" key="4">
    <source>
        <dbReference type="EMBL" id="MCS4037716.1"/>
    </source>
</evidence>
<protein>
    <recommendedName>
        <fullName evidence="3">Initiator Rep protein WH1 domain-containing protein</fullName>
    </recommendedName>
</protein>
<feature type="compositionally biased region" description="Low complexity" evidence="2">
    <location>
        <begin position="276"/>
        <end position="295"/>
    </location>
</feature>
<dbReference type="GO" id="GO:0003887">
    <property type="term" value="F:DNA-directed DNA polymerase activity"/>
    <property type="evidence" value="ECO:0007669"/>
    <property type="project" value="InterPro"/>
</dbReference>
<comment type="similarity">
    <text evidence="1">Belongs to the initiator RepB protein family.</text>
</comment>
<accession>A0A9X2UMQ6</accession>
<dbReference type="SUPFAM" id="SSF46785">
    <property type="entry name" value="Winged helix' DNA-binding domain"/>
    <property type="match status" value="2"/>
</dbReference>
<reference evidence="4" key="1">
    <citation type="submission" date="2022-08" db="EMBL/GenBank/DDBJ databases">
        <title>Genomic Encyclopedia of Type Strains, Phase V (KMG-V): Genome sequencing to study the core and pangenomes of soil and plant-associated prokaryotes.</title>
        <authorList>
            <person name="Whitman W."/>
        </authorList>
    </citation>
    <scope>NUCLEOTIDE SEQUENCE</scope>
    <source>
        <strain evidence="4">SP3012</strain>
    </source>
</reference>
<feature type="region of interest" description="Disordered" evidence="2">
    <location>
        <begin position="225"/>
        <end position="318"/>
    </location>
</feature>
<feature type="domain" description="Initiator Rep protein WH1" evidence="3">
    <location>
        <begin position="2"/>
        <end position="147"/>
    </location>
</feature>
<dbReference type="AlphaFoldDB" id="A0A9X2UMQ6"/>
<sequence length="451" mass="49993">MVKANQLIRGRINWTKLEHRVVAMLVAQLKKEDESFEMQRVHISDLMDMAQVSSRDIYDRAEEVCRKLLNQKVHVRTSTDDGRRVYQGYNCLSTCRYVEGSGYIEAKFNDDMKPFLLQLKRQFTMYRLQNFMRLSSQHSMRMYELIKMREGLRHLCLSVEELREVLCCEHTYDRFSDFKRYVLERARTEIADTCDIYFTYKVERDGRTPVRVRLLIHQPDAPCTDPVLIWREGPTGEREGTEAGTETETSGRPQSRAKTQSRARRSETKGCETGEDAASTEATSADATGADATSENATSENEADEEGAPTGGDGAAVAEAPFSSSSFDLYSTVLSGLTQEELSQVSRTAVEGAISAAQETEGVPWPESATAAEAWAVARSALAKLRGGESEGQGSSGGQKDDGTSECDGSPEGSSFSEDSPGEDALREEESLGNDSPEYSGPSYDPTEKIT</sequence>
<dbReference type="Pfam" id="PF01051">
    <property type="entry name" value="Rep3_N"/>
    <property type="match status" value="1"/>
</dbReference>
<dbReference type="RefSeq" id="WP_259091094.1">
    <property type="nucleotide sequence ID" value="NZ_JANTZY010000022.1"/>
</dbReference>
<name>A0A9X2UMQ6_9BACT</name>
<comment type="caution">
    <text evidence="4">The sequence shown here is derived from an EMBL/GenBank/DDBJ whole genome shotgun (WGS) entry which is preliminary data.</text>
</comment>
<evidence type="ECO:0000313" key="5">
    <source>
        <dbReference type="Proteomes" id="UP001155040"/>
    </source>
</evidence>
<dbReference type="InterPro" id="IPR036390">
    <property type="entry name" value="WH_DNA-bd_sf"/>
</dbReference>
<proteinExistence type="inferred from homology"/>
<feature type="compositionally biased region" description="Low complexity" evidence="2">
    <location>
        <begin position="242"/>
        <end position="252"/>
    </location>
</feature>
<dbReference type="Gene3D" id="1.10.10.10">
    <property type="entry name" value="Winged helix-like DNA-binding domain superfamily/Winged helix DNA-binding domain"/>
    <property type="match status" value="2"/>
</dbReference>
<dbReference type="InterPro" id="IPR036388">
    <property type="entry name" value="WH-like_DNA-bd_sf"/>
</dbReference>
<dbReference type="GO" id="GO:0006270">
    <property type="term" value="P:DNA replication initiation"/>
    <property type="evidence" value="ECO:0007669"/>
    <property type="project" value="InterPro"/>
</dbReference>
<organism evidence="4 5">
    <name type="scientific">Salinibacter ruber</name>
    <dbReference type="NCBI Taxonomy" id="146919"/>
    <lineage>
        <taxon>Bacteria</taxon>
        <taxon>Pseudomonadati</taxon>
        <taxon>Rhodothermota</taxon>
        <taxon>Rhodothermia</taxon>
        <taxon>Rhodothermales</taxon>
        <taxon>Salinibacteraceae</taxon>
        <taxon>Salinibacter</taxon>
    </lineage>
</organism>
<gene>
    <name evidence="4" type="ORF">GGQ01_002803</name>
</gene>
<feature type="region of interest" description="Disordered" evidence="2">
    <location>
        <begin position="385"/>
        <end position="451"/>
    </location>
</feature>